<organism evidence="2 3">
    <name type="scientific">Actinokineospora iranica</name>
    <dbReference type="NCBI Taxonomy" id="1271860"/>
    <lineage>
        <taxon>Bacteria</taxon>
        <taxon>Bacillati</taxon>
        <taxon>Actinomycetota</taxon>
        <taxon>Actinomycetes</taxon>
        <taxon>Pseudonocardiales</taxon>
        <taxon>Pseudonocardiaceae</taxon>
        <taxon>Actinokineospora</taxon>
    </lineage>
</organism>
<feature type="transmembrane region" description="Helical" evidence="1">
    <location>
        <begin position="393"/>
        <end position="411"/>
    </location>
</feature>
<dbReference type="EMBL" id="FMZZ01000015">
    <property type="protein sequence ID" value="SDD67051.1"/>
    <property type="molecule type" value="Genomic_DNA"/>
</dbReference>
<feature type="transmembrane region" description="Helical" evidence="1">
    <location>
        <begin position="73"/>
        <end position="92"/>
    </location>
</feature>
<keyword evidence="3" id="KW-1185">Reference proteome</keyword>
<protein>
    <submittedName>
        <fullName evidence="2">Uncharacterized protein</fullName>
    </submittedName>
</protein>
<feature type="transmembrane region" description="Helical" evidence="1">
    <location>
        <begin position="112"/>
        <end position="133"/>
    </location>
</feature>
<feature type="transmembrane region" description="Helical" evidence="1">
    <location>
        <begin position="355"/>
        <end position="373"/>
    </location>
</feature>
<keyword evidence="1" id="KW-1133">Transmembrane helix</keyword>
<keyword evidence="1" id="KW-0812">Transmembrane</keyword>
<feature type="transmembrane region" description="Helical" evidence="1">
    <location>
        <begin position="274"/>
        <end position="292"/>
    </location>
</feature>
<evidence type="ECO:0000313" key="2">
    <source>
        <dbReference type="EMBL" id="SDD67051.1"/>
    </source>
</evidence>
<feature type="transmembrane region" description="Helical" evidence="1">
    <location>
        <begin position="325"/>
        <end position="348"/>
    </location>
</feature>
<feature type="transmembrane region" description="Helical" evidence="1">
    <location>
        <begin position="222"/>
        <end position="240"/>
    </location>
</feature>
<feature type="transmembrane region" description="Helical" evidence="1">
    <location>
        <begin position="170"/>
        <end position="187"/>
    </location>
</feature>
<keyword evidence="1" id="KW-0472">Membrane</keyword>
<feature type="transmembrane region" description="Helical" evidence="1">
    <location>
        <begin position="145"/>
        <end position="164"/>
    </location>
</feature>
<dbReference type="AlphaFoldDB" id="A0A1G6WML1"/>
<proteinExistence type="predicted"/>
<feature type="transmembrane region" description="Helical" evidence="1">
    <location>
        <begin position="46"/>
        <end position="66"/>
    </location>
</feature>
<feature type="transmembrane region" description="Helical" evidence="1">
    <location>
        <begin position="299"/>
        <end position="319"/>
    </location>
</feature>
<name>A0A1G6WML1_9PSEU</name>
<sequence length="419" mass="40624">MSKPGDRVVVWAVAAAVAGVVLLGLAGAPQSVDFLLWTGIDSPHAVGAQLAVAVSGAVATAVAVVLARWWRWALVAGAVGVAVALAVDAPPSGGLSVRLRGATPSGELAMSAGWACVLAAAAGVLLVGVLGAVQRLMSERPRYAVLAGVAACAGYFGVSVTGILRGVDPAVPAVGMALVTVGAALRAGGGATWGRTRPVAAVIVLLTAVPTAVVALRGAEILGTEVGGVVGVLLAAAAIAGGGRDWAFVGALGAVLAAPVPMLVLLHSTATGEVWYAWPIALAGVLAGAVAATRVAWAAPPVVAVAALPVAAMASQIGGKDFGVPLAWIFLGLATAAVAAVGAVSATAFPDLPSLGALATTAAVGVSHALGFVRSGPDGALDLDNVVGPAGQGVSAVLLLAGAALLVLSTVRQREPVTV</sequence>
<accession>A0A1G6WML1</accession>
<gene>
    <name evidence="2" type="ORF">SAMN05216174_11585</name>
</gene>
<evidence type="ECO:0000313" key="3">
    <source>
        <dbReference type="Proteomes" id="UP000199501"/>
    </source>
</evidence>
<evidence type="ECO:0000256" key="1">
    <source>
        <dbReference type="SAM" id="Phobius"/>
    </source>
</evidence>
<dbReference type="STRING" id="1271860.SAMN05216174_11585"/>
<reference evidence="3" key="1">
    <citation type="submission" date="2016-10" db="EMBL/GenBank/DDBJ databases">
        <authorList>
            <person name="Varghese N."/>
            <person name="Submissions S."/>
        </authorList>
    </citation>
    <scope>NUCLEOTIDE SEQUENCE [LARGE SCALE GENOMIC DNA]</scope>
    <source>
        <strain evidence="3">IBRC-M 10403</strain>
    </source>
</reference>
<dbReference type="RefSeq" id="WP_139190982.1">
    <property type="nucleotide sequence ID" value="NZ_FMZZ01000015.1"/>
</dbReference>
<dbReference type="Proteomes" id="UP000199501">
    <property type="component" value="Unassembled WGS sequence"/>
</dbReference>
<feature type="transmembrane region" description="Helical" evidence="1">
    <location>
        <begin position="247"/>
        <end position="268"/>
    </location>
</feature>
<feature type="transmembrane region" description="Helical" evidence="1">
    <location>
        <begin position="199"/>
        <end position="216"/>
    </location>
</feature>
<feature type="transmembrane region" description="Helical" evidence="1">
    <location>
        <begin position="7"/>
        <end position="26"/>
    </location>
</feature>